<gene>
    <name evidence="2" type="ORF">PHPALM_31061</name>
</gene>
<accession>A0A2P4X3K0</accession>
<evidence type="ECO:0000313" key="3">
    <source>
        <dbReference type="Proteomes" id="UP000237271"/>
    </source>
</evidence>
<evidence type="ECO:0000313" key="2">
    <source>
        <dbReference type="EMBL" id="POM60120.1"/>
    </source>
</evidence>
<reference evidence="2 3" key="1">
    <citation type="journal article" date="2017" name="Genome Biol. Evol.">
        <title>Phytophthora megakarya and P. palmivora, closely related causal agents of cacao black pod rot, underwent increases in genome sizes and gene numbers by different mechanisms.</title>
        <authorList>
            <person name="Ali S.S."/>
            <person name="Shao J."/>
            <person name="Lary D.J."/>
            <person name="Kronmiller B."/>
            <person name="Shen D."/>
            <person name="Strem M.D."/>
            <person name="Amoako-Attah I."/>
            <person name="Akrofi A.Y."/>
            <person name="Begoude B.A."/>
            <person name="Ten Hoopen G.M."/>
            <person name="Coulibaly K."/>
            <person name="Kebe B.I."/>
            <person name="Melnick R.L."/>
            <person name="Guiltinan M.J."/>
            <person name="Tyler B.M."/>
            <person name="Meinhardt L.W."/>
            <person name="Bailey B.A."/>
        </authorList>
    </citation>
    <scope>NUCLEOTIDE SEQUENCE [LARGE SCALE GENOMIC DNA]</scope>
    <source>
        <strain evidence="3">sbr112.9</strain>
    </source>
</reference>
<keyword evidence="3" id="KW-1185">Reference proteome</keyword>
<protein>
    <submittedName>
        <fullName evidence="2">Uncharacterized protein</fullName>
    </submittedName>
</protein>
<dbReference type="EMBL" id="NCKW01016934">
    <property type="protein sequence ID" value="POM60120.1"/>
    <property type="molecule type" value="Genomic_DNA"/>
</dbReference>
<sequence>MSESEATSSQTERGCGEQEKLPRSRSEPGTWKFMDDSSIDLRVDDVENEGPRHFSSATWAAPCEHDRHLSHAMRAVRRVCSEIGFVPQVSIASLDDDLLRLRSCSVDDLSLTRTRNPAKGFGPVQHGIVSLTTGLFLCGHLASKGESVVDMVKVLQRSLCGVVPDRQIHLPSIMFALDRGYQSKEVNLQFINSGGSIIGTHKRKSSFPFTYGNSEGQGQKVVDEDGPMFAQWAMSNKTAVSGTTTVVMQALAYKSGLEGVALCTTSVKALGPGKWSYIPETECSSKPDTAVSDAFQALKNAFRF</sequence>
<feature type="compositionally biased region" description="Polar residues" evidence="1">
    <location>
        <begin position="1"/>
        <end position="12"/>
    </location>
</feature>
<dbReference type="AlphaFoldDB" id="A0A2P4X3K0"/>
<evidence type="ECO:0000256" key="1">
    <source>
        <dbReference type="SAM" id="MobiDB-lite"/>
    </source>
</evidence>
<dbReference type="OrthoDB" id="129165at2759"/>
<comment type="caution">
    <text evidence="2">The sequence shown here is derived from an EMBL/GenBank/DDBJ whole genome shotgun (WGS) entry which is preliminary data.</text>
</comment>
<feature type="compositionally biased region" description="Basic and acidic residues" evidence="1">
    <location>
        <begin position="14"/>
        <end position="26"/>
    </location>
</feature>
<dbReference type="Proteomes" id="UP000237271">
    <property type="component" value="Unassembled WGS sequence"/>
</dbReference>
<proteinExistence type="predicted"/>
<name>A0A2P4X3K0_9STRA</name>
<organism evidence="2 3">
    <name type="scientific">Phytophthora palmivora</name>
    <dbReference type="NCBI Taxonomy" id="4796"/>
    <lineage>
        <taxon>Eukaryota</taxon>
        <taxon>Sar</taxon>
        <taxon>Stramenopiles</taxon>
        <taxon>Oomycota</taxon>
        <taxon>Peronosporomycetes</taxon>
        <taxon>Peronosporales</taxon>
        <taxon>Peronosporaceae</taxon>
        <taxon>Phytophthora</taxon>
    </lineage>
</organism>
<feature type="region of interest" description="Disordered" evidence="1">
    <location>
        <begin position="1"/>
        <end position="33"/>
    </location>
</feature>